<name>A0A2N3YMU6_9MICO</name>
<proteinExistence type="predicted"/>
<accession>A0A2N3YMU6</accession>
<protein>
    <recommendedName>
        <fullName evidence="6">DUF3097 family protein</fullName>
    </recommendedName>
</protein>
<dbReference type="AlphaFoldDB" id="A0A2N3YMU6"/>
<reference evidence="4 5" key="1">
    <citation type="submission" date="2017-12" db="EMBL/GenBank/DDBJ databases">
        <title>Sequencing the genomes of 1000 Actinobacteria strains.</title>
        <authorList>
            <person name="Klenk H.-P."/>
        </authorList>
    </citation>
    <scope>NUCLEOTIDE SEQUENCE [LARGE SCALE GENOMIC DNA]</scope>
    <source>
        <strain evidence="4 5">DSM 12806</strain>
    </source>
</reference>
<gene>
    <name evidence="4" type="ORF">ATL31_3038</name>
</gene>
<dbReference type="OrthoDB" id="3398606at2"/>
<dbReference type="InterPro" id="IPR053883">
    <property type="entry name" value="DUF3097_N"/>
</dbReference>
<dbReference type="EMBL" id="PJNE01000001">
    <property type="protein sequence ID" value="PKW28180.1"/>
    <property type="molecule type" value="Genomic_DNA"/>
</dbReference>
<comment type="caution">
    <text evidence="4">The sequence shown here is derived from an EMBL/GenBank/DDBJ whole genome shotgun (WGS) entry which is preliminary data.</text>
</comment>
<evidence type="ECO:0000259" key="2">
    <source>
        <dbReference type="Pfam" id="PF11296"/>
    </source>
</evidence>
<evidence type="ECO:0000313" key="4">
    <source>
        <dbReference type="EMBL" id="PKW28180.1"/>
    </source>
</evidence>
<feature type="domain" description="DUF3097" evidence="3">
    <location>
        <begin position="24"/>
        <end position="86"/>
    </location>
</feature>
<evidence type="ECO:0000259" key="3">
    <source>
        <dbReference type="Pfam" id="PF22845"/>
    </source>
</evidence>
<evidence type="ECO:0008006" key="6">
    <source>
        <dbReference type="Google" id="ProtNLM"/>
    </source>
</evidence>
<dbReference type="InterPro" id="IPR021447">
    <property type="entry name" value="DUF3097_C"/>
</dbReference>
<dbReference type="Proteomes" id="UP000233781">
    <property type="component" value="Unassembled WGS sequence"/>
</dbReference>
<evidence type="ECO:0000313" key="5">
    <source>
        <dbReference type="Proteomes" id="UP000233781"/>
    </source>
</evidence>
<dbReference type="Pfam" id="PF11296">
    <property type="entry name" value="DUF3097_C"/>
    <property type="match status" value="1"/>
</dbReference>
<feature type="domain" description="DUF3097" evidence="2">
    <location>
        <begin position="122"/>
        <end position="288"/>
    </location>
</feature>
<dbReference type="Pfam" id="PF22845">
    <property type="entry name" value="DUF3097_N"/>
    <property type="match status" value="1"/>
</dbReference>
<evidence type="ECO:0000256" key="1">
    <source>
        <dbReference type="SAM" id="MobiDB-lite"/>
    </source>
</evidence>
<sequence length="291" mass="31702">MVDRYGSDVLSGDWKRPPRGRSVELAAEPGTVVEDVETGWVGAVVRVEKAGGVHVVHLEDRRGRLKGFPLGPGFLVDGAPVRLVPPRVAAEARLAIARAASARTASGSVAVAGARARVARGSRLYVEGRHDAELVEKVWGDDLRVEGVVVEMLDGVDDLAAVIREVAPEPGRRMGVLVDHLVPGTKESRVVDEARRVRPYADHVLVVGHPYVDVWQSVKPQRLGMDAWPVIPRGTSWKHGICAHLGWPHRTQADVARAWQRILASVDSYADLEPELLGRVEELIDFVTAPE</sequence>
<dbReference type="RefSeq" id="WP_101396698.1">
    <property type="nucleotide sequence ID" value="NZ_PJNE01000001.1"/>
</dbReference>
<keyword evidence="5" id="KW-1185">Reference proteome</keyword>
<organism evidence="4 5">
    <name type="scientific">Phycicoccus duodecadis</name>
    <dbReference type="NCBI Taxonomy" id="173053"/>
    <lineage>
        <taxon>Bacteria</taxon>
        <taxon>Bacillati</taxon>
        <taxon>Actinomycetota</taxon>
        <taxon>Actinomycetes</taxon>
        <taxon>Micrococcales</taxon>
        <taxon>Intrasporangiaceae</taxon>
        <taxon>Phycicoccus</taxon>
    </lineage>
</organism>
<feature type="region of interest" description="Disordered" evidence="1">
    <location>
        <begin position="1"/>
        <end position="20"/>
    </location>
</feature>